<dbReference type="InterPro" id="IPR001611">
    <property type="entry name" value="Leu-rich_rpt"/>
</dbReference>
<evidence type="ECO:0000256" key="5">
    <source>
        <dbReference type="SAM" id="MobiDB-lite"/>
    </source>
</evidence>
<dbReference type="PANTHER" id="PTHR15454">
    <property type="entry name" value="NISCHARIN RELATED"/>
    <property type="match status" value="1"/>
</dbReference>
<keyword evidence="2" id="KW-0963">Cytoplasm</keyword>
<dbReference type="RefSeq" id="XP_040631187.1">
    <property type="nucleotide sequence ID" value="XM_040774844.1"/>
</dbReference>
<evidence type="ECO:0000256" key="1">
    <source>
        <dbReference type="ARBA" id="ARBA00004496"/>
    </source>
</evidence>
<dbReference type="InterPro" id="IPR003591">
    <property type="entry name" value="Leu-rich_rpt_typical-subtyp"/>
</dbReference>
<name>M5GFP4_DACPD</name>
<dbReference type="SUPFAM" id="SSF52075">
    <property type="entry name" value="Outer arm dynein light chain 1"/>
    <property type="match status" value="1"/>
</dbReference>
<dbReference type="AlphaFoldDB" id="M5GFP4"/>
<keyword evidence="7" id="KW-1185">Reference proteome</keyword>
<evidence type="ECO:0000313" key="7">
    <source>
        <dbReference type="Proteomes" id="UP000030653"/>
    </source>
</evidence>
<feature type="non-terminal residue" evidence="6">
    <location>
        <position position="450"/>
    </location>
</feature>
<protein>
    <submittedName>
        <fullName evidence="6">Outer arm dynein light chain 1</fullName>
    </submittedName>
</protein>
<dbReference type="OrthoDB" id="676979at2759"/>
<dbReference type="InterPro" id="IPR032675">
    <property type="entry name" value="LRR_dom_sf"/>
</dbReference>
<dbReference type="PROSITE" id="PS51450">
    <property type="entry name" value="LRR"/>
    <property type="match status" value="2"/>
</dbReference>
<dbReference type="Gene3D" id="3.80.10.10">
    <property type="entry name" value="Ribonuclease Inhibitor"/>
    <property type="match status" value="2"/>
</dbReference>
<proteinExistence type="predicted"/>
<keyword evidence="4" id="KW-0677">Repeat</keyword>
<reference evidence="6 7" key="1">
    <citation type="journal article" date="2012" name="Science">
        <title>The Paleozoic origin of enzymatic lignin decomposition reconstructed from 31 fungal genomes.</title>
        <authorList>
            <person name="Floudas D."/>
            <person name="Binder M."/>
            <person name="Riley R."/>
            <person name="Barry K."/>
            <person name="Blanchette R.A."/>
            <person name="Henrissat B."/>
            <person name="Martinez A.T."/>
            <person name="Otillar R."/>
            <person name="Spatafora J.W."/>
            <person name="Yadav J.S."/>
            <person name="Aerts A."/>
            <person name="Benoit I."/>
            <person name="Boyd A."/>
            <person name="Carlson A."/>
            <person name="Copeland A."/>
            <person name="Coutinho P.M."/>
            <person name="de Vries R.P."/>
            <person name="Ferreira P."/>
            <person name="Findley K."/>
            <person name="Foster B."/>
            <person name="Gaskell J."/>
            <person name="Glotzer D."/>
            <person name="Gorecki P."/>
            <person name="Heitman J."/>
            <person name="Hesse C."/>
            <person name="Hori C."/>
            <person name="Igarashi K."/>
            <person name="Jurgens J.A."/>
            <person name="Kallen N."/>
            <person name="Kersten P."/>
            <person name="Kohler A."/>
            <person name="Kuees U."/>
            <person name="Kumar T.K.A."/>
            <person name="Kuo A."/>
            <person name="LaButti K."/>
            <person name="Larrondo L.F."/>
            <person name="Lindquist E."/>
            <person name="Ling A."/>
            <person name="Lombard V."/>
            <person name="Lucas S."/>
            <person name="Lundell T."/>
            <person name="Martin R."/>
            <person name="McLaughlin D.J."/>
            <person name="Morgenstern I."/>
            <person name="Morin E."/>
            <person name="Murat C."/>
            <person name="Nagy L.G."/>
            <person name="Nolan M."/>
            <person name="Ohm R.A."/>
            <person name="Patyshakuliyeva A."/>
            <person name="Rokas A."/>
            <person name="Ruiz-Duenas F.J."/>
            <person name="Sabat G."/>
            <person name="Salamov A."/>
            <person name="Samejima M."/>
            <person name="Schmutz J."/>
            <person name="Slot J.C."/>
            <person name="St John F."/>
            <person name="Stenlid J."/>
            <person name="Sun H."/>
            <person name="Sun S."/>
            <person name="Syed K."/>
            <person name="Tsang A."/>
            <person name="Wiebenga A."/>
            <person name="Young D."/>
            <person name="Pisabarro A."/>
            <person name="Eastwood D.C."/>
            <person name="Martin F."/>
            <person name="Cullen D."/>
            <person name="Grigoriev I.V."/>
            <person name="Hibbett D.S."/>
        </authorList>
    </citation>
    <scope>NUCLEOTIDE SEQUENCE [LARGE SCALE GENOMIC DNA]</scope>
    <source>
        <strain evidence="6 7">DJM-731 SS1</strain>
    </source>
</reference>
<dbReference type="GeneID" id="63689906"/>
<dbReference type="HOGENOM" id="CLU_009538_1_0_1"/>
<evidence type="ECO:0000256" key="3">
    <source>
        <dbReference type="ARBA" id="ARBA00022614"/>
    </source>
</evidence>
<dbReference type="SMART" id="SM00369">
    <property type="entry name" value="LRR_TYP"/>
    <property type="match status" value="2"/>
</dbReference>
<keyword evidence="3" id="KW-0433">Leucine-rich repeat</keyword>
<evidence type="ECO:0000256" key="4">
    <source>
        <dbReference type="ARBA" id="ARBA00022737"/>
    </source>
</evidence>
<organism evidence="6 7">
    <name type="scientific">Dacryopinax primogenitus (strain DJM 731)</name>
    <name type="common">Brown rot fungus</name>
    <dbReference type="NCBI Taxonomy" id="1858805"/>
    <lineage>
        <taxon>Eukaryota</taxon>
        <taxon>Fungi</taxon>
        <taxon>Dikarya</taxon>
        <taxon>Basidiomycota</taxon>
        <taxon>Agaricomycotina</taxon>
        <taxon>Dacrymycetes</taxon>
        <taxon>Dacrymycetales</taxon>
        <taxon>Dacrymycetaceae</taxon>
        <taxon>Dacryopinax</taxon>
    </lineage>
</organism>
<sequence length="450" mass="50121">MANTEQGDDYIRRFAAFIRSHEQSLASAGFVPRTRHHSTSQSEPYNLLSWVTPSQPQRHTSPVVLSIDPHHLSYILMRMEALGLNVGDMDVKLETPLKQNAYMSLLAAKDRDAQSIFSIRSTLSAVSKLSLGPSLGWLMGGAVQPPSLDTELKHMYSLMTLLPALSLHAFSARMITELAEDPPVDNALPLDVFKSLQSLEMTDVDPRDYIGWDQLSIGLRSFTIRRSSVEDVSDVLVDAVANDMVRRKGDLKTPVKNRPRLIHHASSIRSQHPSISPDGLPHSPPAEAPPPTLPAYTWASLRHLALPDNALTFFPSAPTPYLSALQSLDLSSNLLVSLPPCLSQIPTLTHLSVAHNMLDSILGIGALLPEVRSLNLSHNRLDSLCGLERLPRLRFADLRSNALEDSAEVGRLSQCMEIEDVWIEDNMFCRTEPDWRVRVFELFRREGREV</sequence>
<evidence type="ECO:0000313" key="6">
    <source>
        <dbReference type="EMBL" id="EJU04293.1"/>
    </source>
</evidence>
<dbReference type="PRINTS" id="PR00019">
    <property type="entry name" value="LEURICHRPT"/>
</dbReference>
<accession>M5GFP4</accession>
<dbReference type="Proteomes" id="UP000030653">
    <property type="component" value="Unassembled WGS sequence"/>
</dbReference>
<dbReference type="STRING" id="1858805.M5GFP4"/>
<dbReference type="OMA" id="NTPYMPL"/>
<dbReference type="Pfam" id="PF13855">
    <property type="entry name" value="LRR_8"/>
    <property type="match status" value="1"/>
</dbReference>
<comment type="subcellular location">
    <subcellularLocation>
        <location evidence="1">Cytoplasm</location>
    </subcellularLocation>
</comment>
<dbReference type="GO" id="GO:0005737">
    <property type="term" value="C:cytoplasm"/>
    <property type="evidence" value="ECO:0007669"/>
    <property type="project" value="UniProtKB-SubCell"/>
</dbReference>
<feature type="region of interest" description="Disordered" evidence="5">
    <location>
        <begin position="262"/>
        <end position="289"/>
    </location>
</feature>
<dbReference type="EMBL" id="JH795858">
    <property type="protein sequence ID" value="EJU04293.1"/>
    <property type="molecule type" value="Genomic_DNA"/>
</dbReference>
<dbReference type="PANTHER" id="PTHR15454:SF69">
    <property type="entry name" value="SERINE_THREONINE-PROTEIN KINASE 11-INTERACTING PROTEIN"/>
    <property type="match status" value="1"/>
</dbReference>
<gene>
    <name evidence="6" type="ORF">DACRYDRAFT_48540</name>
</gene>
<evidence type="ECO:0000256" key="2">
    <source>
        <dbReference type="ARBA" id="ARBA00022490"/>
    </source>
</evidence>